<keyword evidence="4" id="KW-0456">Lyase</keyword>
<comment type="caution">
    <text evidence="5">The sequence shown here is derived from an EMBL/GenBank/DDBJ whole genome shotgun (WGS) entry which is preliminary data.</text>
</comment>
<evidence type="ECO:0000313" key="6">
    <source>
        <dbReference type="Proteomes" id="UP000317650"/>
    </source>
</evidence>
<dbReference type="InterPro" id="IPR044516">
    <property type="entry name" value="UXS-like"/>
</dbReference>
<dbReference type="STRING" id="52838.A0A4S8K5U3"/>
<dbReference type="Proteomes" id="UP000317650">
    <property type="component" value="Chromosome 8"/>
</dbReference>
<dbReference type="GO" id="GO:0042732">
    <property type="term" value="P:D-xylose metabolic process"/>
    <property type="evidence" value="ECO:0007669"/>
    <property type="project" value="InterPro"/>
</dbReference>
<keyword evidence="6" id="KW-1185">Reference proteome</keyword>
<dbReference type="Gene3D" id="3.40.50.720">
    <property type="entry name" value="NAD(P)-binding Rossmann-like Domain"/>
    <property type="match status" value="1"/>
</dbReference>
<protein>
    <submittedName>
        <fullName evidence="5">Uncharacterized protein</fullName>
    </submittedName>
</protein>
<name>A0A4S8K5U3_MUSBA</name>
<proteinExistence type="predicted"/>
<dbReference type="GO" id="GO:0005737">
    <property type="term" value="C:cytoplasm"/>
    <property type="evidence" value="ECO:0007669"/>
    <property type="project" value="TreeGrafter"/>
</dbReference>
<organism evidence="5 6">
    <name type="scientific">Musa balbisiana</name>
    <name type="common">Banana</name>
    <dbReference type="NCBI Taxonomy" id="52838"/>
    <lineage>
        <taxon>Eukaryota</taxon>
        <taxon>Viridiplantae</taxon>
        <taxon>Streptophyta</taxon>
        <taxon>Embryophyta</taxon>
        <taxon>Tracheophyta</taxon>
        <taxon>Spermatophyta</taxon>
        <taxon>Magnoliopsida</taxon>
        <taxon>Liliopsida</taxon>
        <taxon>Zingiberales</taxon>
        <taxon>Musaceae</taxon>
        <taxon>Musa</taxon>
    </lineage>
</organism>
<dbReference type="AlphaFoldDB" id="A0A4S8K5U3"/>
<dbReference type="SUPFAM" id="SSF51735">
    <property type="entry name" value="NAD(P)-binding Rossmann-fold domains"/>
    <property type="match status" value="1"/>
</dbReference>
<dbReference type="EMBL" id="PYDT01000002">
    <property type="protein sequence ID" value="THU70233.1"/>
    <property type="molecule type" value="Genomic_DNA"/>
</dbReference>
<keyword evidence="2" id="KW-0210">Decarboxylase</keyword>
<comment type="cofactor">
    <cofactor evidence="1">
        <name>NAD(+)</name>
        <dbReference type="ChEBI" id="CHEBI:57540"/>
    </cofactor>
</comment>
<dbReference type="PANTHER" id="PTHR43078:SF6">
    <property type="entry name" value="UDP-GLUCURONIC ACID DECARBOXYLASE 1"/>
    <property type="match status" value="1"/>
</dbReference>
<evidence type="ECO:0000313" key="5">
    <source>
        <dbReference type="EMBL" id="THU70233.1"/>
    </source>
</evidence>
<keyword evidence="3" id="KW-0520">NAD</keyword>
<sequence length="141" mass="15844">MGSELIYRGHDGLPLAESDGYTSKPEKRLLWLLRPLRYLLREQRLLFMLVGVALLFNRSIYSESRLPQLLVVGVLRPLFSQIVSEGKVPSMWLFKCLNSFVHKTNVVGTLNMLGLAKRVGARFLLTSTSEGVWRSPATPAG</sequence>
<gene>
    <name evidence="5" type="ORF">C4D60_Mb08t22850</name>
</gene>
<dbReference type="GO" id="GO:0048040">
    <property type="term" value="F:UDP-glucuronate decarboxylase activity"/>
    <property type="evidence" value="ECO:0007669"/>
    <property type="project" value="TreeGrafter"/>
</dbReference>
<dbReference type="PANTHER" id="PTHR43078">
    <property type="entry name" value="UDP-GLUCURONIC ACID DECARBOXYLASE-RELATED"/>
    <property type="match status" value="1"/>
</dbReference>
<accession>A0A4S8K5U3</accession>
<dbReference type="InterPro" id="IPR036291">
    <property type="entry name" value="NAD(P)-bd_dom_sf"/>
</dbReference>
<dbReference type="GO" id="GO:0070403">
    <property type="term" value="F:NAD+ binding"/>
    <property type="evidence" value="ECO:0007669"/>
    <property type="project" value="InterPro"/>
</dbReference>
<evidence type="ECO:0000256" key="3">
    <source>
        <dbReference type="ARBA" id="ARBA00023027"/>
    </source>
</evidence>
<reference evidence="5 6" key="1">
    <citation type="journal article" date="2019" name="Nat. Plants">
        <title>Genome sequencing of Musa balbisiana reveals subgenome evolution and function divergence in polyploid bananas.</title>
        <authorList>
            <person name="Yao X."/>
        </authorList>
    </citation>
    <scope>NUCLEOTIDE SEQUENCE [LARGE SCALE GENOMIC DNA]</scope>
    <source>
        <strain evidence="6">cv. DH-PKW</strain>
        <tissue evidence="5">Leaves</tissue>
    </source>
</reference>
<evidence type="ECO:0000256" key="4">
    <source>
        <dbReference type="ARBA" id="ARBA00023239"/>
    </source>
</evidence>
<evidence type="ECO:0000256" key="2">
    <source>
        <dbReference type="ARBA" id="ARBA00022793"/>
    </source>
</evidence>
<evidence type="ECO:0000256" key="1">
    <source>
        <dbReference type="ARBA" id="ARBA00001911"/>
    </source>
</evidence>